<protein>
    <submittedName>
        <fullName evidence="1">Uncharacterized protein</fullName>
    </submittedName>
</protein>
<reference evidence="2" key="1">
    <citation type="submission" date="2016-10" db="EMBL/GenBank/DDBJ databases">
        <authorList>
            <person name="Varghese N."/>
            <person name="Submissions S."/>
        </authorList>
    </citation>
    <scope>NUCLEOTIDE SEQUENCE [LARGE SCALE GENOMIC DNA]</scope>
    <source>
        <strain evidence="2">DSM 25329</strain>
    </source>
</reference>
<dbReference type="EMBL" id="FNAN01000004">
    <property type="protein sequence ID" value="SDE34705.1"/>
    <property type="molecule type" value="Genomic_DNA"/>
</dbReference>
<sequence>METLVVELTHKNALQLLRDLEAMDIIRLHSENETPKKKLSEKYRGILPKEAGEDLINHVNQMRSEWDDI</sequence>
<evidence type="ECO:0000313" key="2">
    <source>
        <dbReference type="Proteomes" id="UP000198748"/>
    </source>
</evidence>
<gene>
    <name evidence="1" type="ORF">SAMN04487996_104410</name>
</gene>
<proteinExistence type="predicted"/>
<organism evidence="1 2">
    <name type="scientific">Dyadobacter soli</name>
    <dbReference type="NCBI Taxonomy" id="659014"/>
    <lineage>
        <taxon>Bacteria</taxon>
        <taxon>Pseudomonadati</taxon>
        <taxon>Bacteroidota</taxon>
        <taxon>Cytophagia</taxon>
        <taxon>Cytophagales</taxon>
        <taxon>Spirosomataceae</taxon>
        <taxon>Dyadobacter</taxon>
    </lineage>
</organism>
<dbReference type="AlphaFoldDB" id="A0A1G7C8E6"/>
<evidence type="ECO:0000313" key="1">
    <source>
        <dbReference type="EMBL" id="SDE34705.1"/>
    </source>
</evidence>
<dbReference type="STRING" id="659014.SAMN04487996_104410"/>
<keyword evidence="2" id="KW-1185">Reference proteome</keyword>
<dbReference type="OrthoDB" id="964329at2"/>
<name>A0A1G7C8E6_9BACT</name>
<dbReference type="Proteomes" id="UP000198748">
    <property type="component" value="Unassembled WGS sequence"/>
</dbReference>
<accession>A0A1G7C8E6</accession>
<dbReference type="RefSeq" id="WP_090148377.1">
    <property type="nucleotide sequence ID" value="NZ_FNAN01000004.1"/>
</dbReference>